<keyword evidence="3 13" id="KW-0378">Hydrolase</keyword>
<dbReference type="Gene3D" id="3.40.710.10">
    <property type="entry name" value="DD-peptidase/beta-lactamase superfamily"/>
    <property type="match status" value="1"/>
</dbReference>
<keyword evidence="6" id="KW-0961">Cell wall biogenesis/degradation</keyword>
<keyword evidence="14" id="KW-1185">Reference proteome</keyword>
<dbReference type="RefSeq" id="WP_349164594.1">
    <property type="nucleotide sequence ID" value="NZ_JBBMFE010000007.1"/>
</dbReference>
<keyword evidence="2 11" id="KW-0732">Signal</keyword>
<dbReference type="PRINTS" id="PR00725">
    <property type="entry name" value="DADACBPTASE1"/>
</dbReference>
<protein>
    <submittedName>
        <fullName evidence="13">D-alanyl-D-alanine carboxypeptidase family protein</fullName>
        <ecNumber evidence="13">3.4.-.-</ecNumber>
    </submittedName>
</protein>
<evidence type="ECO:0000256" key="5">
    <source>
        <dbReference type="ARBA" id="ARBA00022984"/>
    </source>
</evidence>
<dbReference type="Proteomes" id="UP001438008">
    <property type="component" value="Unassembled WGS sequence"/>
</dbReference>
<evidence type="ECO:0000256" key="10">
    <source>
        <dbReference type="SAM" id="Phobius"/>
    </source>
</evidence>
<feature type="region of interest" description="Disordered" evidence="9">
    <location>
        <begin position="503"/>
        <end position="544"/>
    </location>
</feature>
<feature type="compositionally biased region" description="Basic and acidic residues" evidence="9">
    <location>
        <begin position="523"/>
        <end position="544"/>
    </location>
</feature>
<keyword evidence="5" id="KW-0573">Peptidoglycan synthesis</keyword>
<keyword evidence="10" id="KW-1133">Transmembrane helix</keyword>
<name>A0ABV1FI23_9FIRM</name>
<accession>A0ABV1FI23</accession>
<evidence type="ECO:0000256" key="3">
    <source>
        <dbReference type="ARBA" id="ARBA00022801"/>
    </source>
</evidence>
<dbReference type="EC" id="3.4.-.-" evidence="13"/>
<dbReference type="GO" id="GO:0004180">
    <property type="term" value="F:carboxypeptidase activity"/>
    <property type="evidence" value="ECO:0007669"/>
    <property type="project" value="UniProtKB-KW"/>
</dbReference>
<evidence type="ECO:0000256" key="1">
    <source>
        <dbReference type="ARBA" id="ARBA00007164"/>
    </source>
</evidence>
<evidence type="ECO:0000313" key="13">
    <source>
        <dbReference type="EMBL" id="MEQ2472725.1"/>
    </source>
</evidence>
<keyword evidence="13" id="KW-0645">Protease</keyword>
<sequence>MKFSHKFRFFTGLIALSLVGSLCFSPVSAEAAKKASKKSAKQIAAEKAAAEQLEAERQAAYNKAIDSNAIDGWPQGPQIYAESAIVMEASSGAILYNKDMDMKNYPASITKIMTALLTLENCSLDETVTYSYNATHTIDAGSSSIYTTEDEQLTVEQSLYALMLESANECANGLAEHVAGSIDAFAEMMNQKAAELGCTNTHFANANGLHNDNHYTSAHDMALITKAAIQNEDFLRISGTAKYQMQPTNKRDEITYMTNHHYMIAPYKGVTKYLDDSVIAGKTGNTSVAKGTLVTVAERNGMTLIVVTMRTQSTGEKGVPLFTDTALLLDYASENFTRFNVSENETNFSVAGSGTSYIGSAIFGQSKPLIQIDTNAGIVLPNGASFTDASPELTFQDENTDSDVIASLSYTYNEEPVGTADISLTKDNLQEFTFDKETDSDETADTDGTEKPIQQTHFIKINVRMILIVAGILLLLFLLYRLLRHLMKTFRFSIHLPKLHRRRARSRGRRTSFTGSKTGAKNKHSENRYHRTPKDRGGWDDLDL</sequence>
<feature type="domain" description="Peptidase S11 D-alanyl-D-alanine carboxypeptidase A N-terminal" evidence="12">
    <location>
        <begin position="75"/>
        <end position="311"/>
    </location>
</feature>
<dbReference type="InterPro" id="IPR001967">
    <property type="entry name" value="Peptidase_S11_N"/>
</dbReference>
<evidence type="ECO:0000313" key="14">
    <source>
        <dbReference type="Proteomes" id="UP001438008"/>
    </source>
</evidence>
<dbReference type="Pfam" id="PF00768">
    <property type="entry name" value="Peptidase_S11"/>
    <property type="match status" value="1"/>
</dbReference>
<organism evidence="13 14">
    <name type="scientific">Laedolimicola intestinihominis</name>
    <dbReference type="NCBI Taxonomy" id="3133166"/>
    <lineage>
        <taxon>Bacteria</taxon>
        <taxon>Bacillati</taxon>
        <taxon>Bacillota</taxon>
        <taxon>Clostridia</taxon>
        <taxon>Lachnospirales</taxon>
        <taxon>Lachnospiraceae</taxon>
        <taxon>Laedolimicola</taxon>
    </lineage>
</organism>
<evidence type="ECO:0000256" key="9">
    <source>
        <dbReference type="SAM" id="MobiDB-lite"/>
    </source>
</evidence>
<evidence type="ECO:0000256" key="4">
    <source>
        <dbReference type="ARBA" id="ARBA00022960"/>
    </source>
</evidence>
<evidence type="ECO:0000256" key="6">
    <source>
        <dbReference type="ARBA" id="ARBA00023316"/>
    </source>
</evidence>
<evidence type="ECO:0000256" key="7">
    <source>
        <dbReference type="RuleBase" id="RU004016"/>
    </source>
</evidence>
<feature type="transmembrane region" description="Helical" evidence="10">
    <location>
        <begin position="461"/>
        <end position="483"/>
    </location>
</feature>
<evidence type="ECO:0000256" key="8">
    <source>
        <dbReference type="SAM" id="Coils"/>
    </source>
</evidence>
<gene>
    <name evidence="13" type="ORF">WMO29_09545</name>
</gene>
<keyword evidence="10" id="KW-0812">Transmembrane</keyword>
<dbReference type="PANTHER" id="PTHR21581">
    <property type="entry name" value="D-ALANYL-D-ALANINE CARBOXYPEPTIDASE"/>
    <property type="match status" value="1"/>
</dbReference>
<feature type="chain" id="PRO_5045492809" evidence="11">
    <location>
        <begin position="32"/>
        <end position="544"/>
    </location>
</feature>
<keyword evidence="8" id="KW-0175">Coiled coil</keyword>
<dbReference type="PANTHER" id="PTHR21581:SF33">
    <property type="entry name" value="D-ALANYL-D-ALANINE CARBOXYPEPTIDASE DACB"/>
    <property type="match status" value="1"/>
</dbReference>
<evidence type="ECO:0000256" key="11">
    <source>
        <dbReference type="SAM" id="SignalP"/>
    </source>
</evidence>
<comment type="similarity">
    <text evidence="1 7">Belongs to the peptidase S11 family.</text>
</comment>
<feature type="coiled-coil region" evidence="8">
    <location>
        <begin position="36"/>
        <end position="63"/>
    </location>
</feature>
<feature type="signal peptide" evidence="11">
    <location>
        <begin position="1"/>
        <end position="31"/>
    </location>
</feature>
<dbReference type="SUPFAM" id="SSF56601">
    <property type="entry name" value="beta-lactamase/transpeptidase-like"/>
    <property type="match status" value="1"/>
</dbReference>
<dbReference type="EMBL" id="JBBMFE010000007">
    <property type="protein sequence ID" value="MEQ2472725.1"/>
    <property type="molecule type" value="Genomic_DNA"/>
</dbReference>
<evidence type="ECO:0000256" key="2">
    <source>
        <dbReference type="ARBA" id="ARBA00022729"/>
    </source>
</evidence>
<comment type="caution">
    <text evidence="13">The sequence shown here is derived from an EMBL/GenBank/DDBJ whole genome shotgun (WGS) entry which is preliminary data.</text>
</comment>
<proteinExistence type="inferred from homology"/>
<evidence type="ECO:0000259" key="12">
    <source>
        <dbReference type="Pfam" id="PF00768"/>
    </source>
</evidence>
<keyword evidence="4" id="KW-0133">Cell shape</keyword>
<reference evidence="13 14" key="1">
    <citation type="submission" date="2024-03" db="EMBL/GenBank/DDBJ databases">
        <title>Human intestinal bacterial collection.</title>
        <authorList>
            <person name="Pauvert C."/>
            <person name="Hitch T.C.A."/>
            <person name="Clavel T."/>
        </authorList>
    </citation>
    <scope>NUCLEOTIDE SEQUENCE [LARGE SCALE GENOMIC DNA]</scope>
    <source>
        <strain evidence="13 14">CLA-AA-H132</strain>
    </source>
</reference>
<dbReference type="InterPro" id="IPR018044">
    <property type="entry name" value="Peptidase_S11"/>
</dbReference>
<keyword evidence="10" id="KW-0472">Membrane</keyword>
<dbReference type="InterPro" id="IPR012338">
    <property type="entry name" value="Beta-lactam/transpept-like"/>
</dbReference>
<keyword evidence="13" id="KW-0121">Carboxypeptidase</keyword>